<evidence type="ECO:0000256" key="4">
    <source>
        <dbReference type="ARBA" id="ARBA00023125"/>
    </source>
</evidence>
<dbReference type="GO" id="GO:0070063">
    <property type="term" value="F:RNA polymerase binding"/>
    <property type="evidence" value="ECO:0007669"/>
    <property type="project" value="InterPro"/>
</dbReference>
<dbReference type="GO" id="GO:0032784">
    <property type="term" value="P:regulation of DNA-templated transcription elongation"/>
    <property type="evidence" value="ECO:0007669"/>
    <property type="project" value="InterPro"/>
</dbReference>
<dbReference type="InterPro" id="IPR023459">
    <property type="entry name" value="Tscrpt_elong_fac_GreA/B_fam"/>
</dbReference>
<keyword evidence="9" id="KW-0251">Elongation factor</keyword>
<evidence type="ECO:0000313" key="10">
    <source>
        <dbReference type="Proteomes" id="UP000228952"/>
    </source>
</evidence>
<gene>
    <name evidence="9" type="ORF">COX64_00875</name>
</gene>
<comment type="caution">
    <text evidence="9">The sequence shown here is derived from an EMBL/GenBank/DDBJ whole genome shotgun (WGS) entry which is preliminary data.</text>
</comment>
<dbReference type="AlphaFoldDB" id="A0A2M7W2U2"/>
<evidence type="ECO:0000259" key="7">
    <source>
        <dbReference type="Pfam" id="PF01272"/>
    </source>
</evidence>
<evidence type="ECO:0000256" key="3">
    <source>
        <dbReference type="ARBA" id="ARBA00023015"/>
    </source>
</evidence>
<dbReference type="FunFam" id="1.10.287.180:FF:000001">
    <property type="entry name" value="Transcription elongation factor GreA"/>
    <property type="match status" value="1"/>
</dbReference>
<dbReference type="PIRSF" id="PIRSF006092">
    <property type="entry name" value="GreA_GreB"/>
    <property type="match status" value="1"/>
</dbReference>
<evidence type="ECO:0000256" key="5">
    <source>
        <dbReference type="ARBA" id="ARBA00023163"/>
    </source>
</evidence>
<dbReference type="InterPro" id="IPR022691">
    <property type="entry name" value="Tscrpt_elong_fac_GreA/B_N"/>
</dbReference>
<reference evidence="10" key="1">
    <citation type="submission" date="2017-09" db="EMBL/GenBank/DDBJ databases">
        <title>Depth-based differentiation of microbial function through sediment-hosted aquifers and enrichment of novel symbionts in the deep terrestrial subsurface.</title>
        <authorList>
            <person name="Probst A.J."/>
            <person name="Ladd B."/>
            <person name="Jarett J.K."/>
            <person name="Geller-Mcgrath D.E."/>
            <person name="Sieber C.M.K."/>
            <person name="Emerson J.B."/>
            <person name="Anantharaman K."/>
            <person name="Thomas B.C."/>
            <person name="Malmstrom R."/>
            <person name="Stieglmeier M."/>
            <person name="Klingl A."/>
            <person name="Woyke T."/>
            <person name="Ryan C.M."/>
            <person name="Banfield J.F."/>
        </authorList>
    </citation>
    <scope>NUCLEOTIDE SEQUENCE [LARGE SCALE GENOMIC DNA]</scope>
</reference>
<dbReference type="EMBL" id="PFQB01000020">
    <property type="protein sequence ID" value="PJA15276.1"/>
    <property type="molecule type" value="Genomic_DNA"/>
</dbReference>
<sequence length="153" mass="16770">MADIFLTKDGFKAIELELKDLLKNSLPEIKKRMTNAREDGDLSENNAWITAKEEMEIARMRVTELRSLMKTALLVEESGKKTDTIRLGDEVTLKMNGNTMKVKIVPTMEADPTANKLSGESPVGKAVMGKKIGEMVTITTPSGTQAAEIISKG</sequence>
<comment type="similarity">
    <text evidence="1">Belongs to the GreA/GreB family.</text>
</comment>
<dbReference type="InterPro" id="IPR036953">
    <property type="entry name" value="GreA/GreB_C_sf"/>
</dbReference>
<organism evidence="9 10">
    <name type="scientific">Candidatus Dojkabacteria bacterium CG_4_10_14_0_2_um_filter_Dojkabacteria_WS6_41_15</name>
    <dbReference type="NCBI Taxonomy" id="2014249"/>
    <lineage>
        <taxon>Bacteria</taxon>
        <taxon>Candidatus Dojkabacteria</taxon>
    </lineage>
</organism>
<evidence type="ECO:0000256" key="2">
    <source>
        <dbReference type="ARBA" id="ARBA00013729"/>
    </source>
</evidence>
<dbReference type="Gene3D" id="3.10.50.30">
    <property type="entry name" value="Transcription elongation factor, GreA/GreB, C-terminal domain"/>
    <property type="match status" value="1"/>
</dbReference>
<name>A0A2M7W2U2_9BACT</name>
<keyword evidence="5" id="KW-0804">Transcription</keyword>
<accession>A0A2M7W2U2</accession>
<dbReference type="Gene3D" id="1.10.287.180">
    <property type="entry name" value="Transcription elongation factor, GreA/GreB, N-terminal domain"/>
    <property type="match status" value="1"/>
</dbReference>
<keyword evidence="3" id="KW-0805">Transcription regulation</keyword>
<evidence type="ECO:0000259" key="8">
    <source>
        <dbReference type="Pfam" id="PF03449"/>
    </source>
</evidence>
<evidence type="ECO:0000256" key="1">
    <source>
        <dbReference type="ARBA" id="ARBA00008213"/>
    </source>
</evidence>
<evidence type="ECO:0000313" key="9">
    <source>
        <dbReference type="EMBL" id="PJA15276.1"/>
    </source>
</evidence>
<dbReference type="GO" id="GO:0003746">
    <property type="term" value="F:translation elongation factor activity"/>
    <property type="evidence" value="ECO:0007669"/>
    <property type="project" value="UniProtKB-KW"/>
</dbReference>
<feature type="domain" description="Transcription elongation factor GreA/GreB C-terminal" evidence="7">
    <location>
        <begin position="81"/>
        <end position="151"/>
    </location>
</feature>
<keyword evidence="4" id="KW-0238">DNA-binding</keyword>
<dbReference type="PANTHER" id="PTHR30437">
    <property type="entry name" value="TRANSCRIPTION ELONGATION FACTOR GREA"/>
    <property type="match status" value="1"/>
</dbReference>
<protein>
    <recommendedName>
        <fullName evidence="2">Transcription elongation factor GreA</fullName>
    </recommendedName>
    <alternativeName>
        <fullName evidence="6">Transcript cleavage factor GreA</fullName>
    </alternativeName>
</protein>
<dbReference type="GO" id="GO:0006354">
    <property type="term" value="P:DNA-templated transcription elongation"/>
    <property type="evidence" value="ECO:0007669"/>
    <property type="project" value="TreeGrafter"/>
</dbReference>
<feature type="domain" description="Transcription elongation factor GreA/GreB N-terminal" evidence="8">
    <location>
        <begin position="4"/>
        <end position="72"/>
    </location>
</feature>
<proteinExistence type="inferred from homology"/>
<dbReference type="PANTHER" id="PTHR30437:SF4">
    <property type="entry name" value="TRANSCRIPTION ELONGATION FACTOR GREA"/>
    <property type="match status" value="1"/>
</dbReference>
<dbReference type="SUPFAM" id="SSF46557">
    <property type="entry name" value="GreA transcript cleavage protein, N-terminal domain"/>
    <property type="match status" value="1"/>
</dbReference>
<dbReference type="GO" id="GO:0003677">
    <property type="term" value="F:DNA binding"/>
    <property type="evidence" value="ECO:0007669"/>
    <property type="project" value="UniProtKB-KW"/>
</dbReference>
<dbReference type="Pfam" id="PF01272">
    <property type="entry name" value="GreA_GreB"/>
    <property type="match status" value="1"/>
</dbReference>
<dbReference type="Pfam" id="PF03449">
    <property type="entry name" value="GreA_GreB_N"/>
    <property type="match status" value="1"/>
</dbReference>
<keyword evidence="9" id="KW-0648">Protein biosynthesis</keyword>
<dbReference type="InterPro" id="IPR036805">
    <property type="entry name" value="Tscrpt_elong_fac_GreA/B_N_sf"/>
</dbReference>
<evidence type="ECO:0000256" key="6">
    <source>
        <dbReference type="ARBA" id="ARBA00030776"/>
    </source>
</evidence>
<dbReference type="InterPro" id="IPR001437">
    <property type="entry name" value="Tscrpt_elong_fac_GreA/B_C"/>
</dbReference>
<dbReference type="Proteomes" id="UP000228952">
    <property type="component" value="Unassembled WGS sequence"/>
</dbReference>
<dbReference type="SUPFAM" id="SSF54534">
    <property type="entry name" value="FKBP-like"/>
    <property type="match status" value="1"/>
</dbReference>